<sequence length="266" mass="29239">MLRMLYQGAAMVTALFLLIACGASQKNHQQRIILQGIDTAEELSLKIPNPVIKKGDLLTILIYSDNKEATEQFNQAQSGGSTSATMANGSQISAMGRGYFVDNNGEILIHKIGQIKSAGLTCQGLADELQKQLSLYLLNPYVIVRFANARITVLGEVTRPGVIDMPGVKVSVFDAIGFAGDFTNFSRRDNILVVREIDGKRVSKRLDLRSPDVYSSDFFYLASNDLVYVEPTRRKPTGNEQVLLRNVTIGSSIVSVLVLIISIIRR</sequence>
<dbReference type="RefSeq" id="WP_234867597.1">
    <property type="nucleotide sequence ID" value="NZ_JAKEVY010000004.1"/>
</dbReference>
<dbReference type="PANTHER" id="PTHR33619">
    <property type="entry name" value="POLYSACCHARIDE EXPORT PROTEIN GFCE-RELATED"/>
    <property type="match status" value="1"/>
</dbReference>
<protein>
    <submittedName>
        <fullName evidence="6">Polysaccharide biosynthesis/export family protein</fullName>
    </submittedName>
</protein>
<evidence type="ECO:0000259" key="5">
    <source>
        <dbReference type="Pfam" id="PF10531"/>
    </source>
</evidence>
<dbReference type="InterPro" id="IPR049712">
    <property type="entry name" value="Poly_export"/>
</dbReference>
<evidence type="ECO:0000259" key="4">
    <source>
        <dbReference type="Pfam" id="PF02563"/>
    </source>
</evidence>
<feature type="signal peptide" evidence="3">
    <location>
        <begin position="1"/>
        <end position="25"/>
    </location>
</feature>
<organism evidence="6 7">
    <name type="scientific">Flavihumibacter fluminis</name>
    <dbReference type="NCBI Taxonomy" id="2909236"/>
    <lineage>
        <taxon>Bacteria</taxon>
        <taxon>Pseudomonadati</taxon>
        <taxon>Bacteroidota</taxon>
        <taxon>Chitinophagia</taxon>
        <taxon>Chitinophagales</taxon>
        <taxon>Chitinophagaceae</taxon>
        <taxon>Flavihumibacter</taxon>
    </lineage>
</organism>
<evidence type="ECO:0000313" key="6">
    <source>
        <dbReference type="EMBL" id="MCF1716417.1"/>
    </source>
</evidence>
<feature type="domain" description="Polysaccharide export protein N-terminal" evidence="4">
    <location>
        <begin position="49"/>
        <end position="146"/>
    </location>
</feature>
<accession>A0ABS9BLK3</accession>
<keyword evidence="2" id="KW-0812">Transmembrane</keyword>
<feature type="domain" description="Soluble ligand binding" evidence="5">
    <location>
        <begin position="151"/>
        <end position="200"/>
    </location>
</feature>
<dbReference type="PROSITE" id="PS51257">
    <property type="entry name" value="PROKAR_LIPOPROTEIN"/>
    <property type="match status" value="1"/>
</dbReference>
<gene>
    <name evidence="6" type="ORF">L0U88_17375</name>
</gene>
<keyword evidence="2" id="KW-0472">Membrane</keyword>
<keyword evidence="1 3" id="KW-0732">Signal</keyword>
<dbReference type="Proteomes" id="UP001200145">
    <property type="component" value="Unassembled WGS sequence"/>
</dbReference>
<keyword evidence="7" id="KW-1185">Reference proteome</keyword>
<dbReference type="InterPro" id="IPR019554">
    <property type="entry name" value="Soluble_ligand-bd"/>
</dbReference>
<feature type="chain" id="PRO_5046899404" evidence="3">
    <location>
        <begin position="26"/>
        <end position="266"/>
    </location>
</feature>
<feature type="transmembrane region" description="Helical" evidence="2">
    <location>
        <begin position="243"/>
        <end position="264"/>
    </location>
</feature>
<keyword evidence="2" id="KW-1133">Transmembrane helix</keyword>
<dbReference type="Gene3D" id="3.10.560.10">
    <property type="entry name" value="Outer membrane lipoprotein wza domain like"/>
    <property type="match status" value="1"/>
</dbReference>
<dbReference type="Pfam" id="PF02563">
    <property type="entry name" value="Poly_export"/>
    <property type="match status" value="1"/>
</dbReference>
<evidence type="ECO:0000313" key="7">
    <source>
        <dbReference type="Proteomes" id="UP001200145"/>
    </source>
</evidence>
<evidence type="ECO:0000256" key="2">
    <source>
        <dbReference type="SAM" id="Phobius"/>
    </source>
</evidence>
<dbReference type="InterPro" id="IPR003715">
    <property type="entry name" value="Poly_export_N"/>
</dbReference>
<comment type="caution">
    <text evidence="6">The sequence shown here is derived from an EMBL/GenBank/DDBJ whole genome shotgun (WGS) entry which is preliminary data.</text>
</comment>
<dbReference type="PANTHER" id="PTHR33619:SF3">
    <property type="entry name" value="POLYSACCHARIDE EXPORT PROTEIN GFCE-RELATED"/>
    <property type="match status" value="1"/>
</dbReference>
<name>A0ABS9BLK3_9BACT</name>
<evidence type="ECO:0000256" key="3">
    <source>
        <dbReference type="SAM" id="SignalP"/>
    </source>
</evidence>
<reference evidence="6 7" key="1">
    <citation type="submission" date="2022-01" db="EMBL/GenBank/DDBJ databases">
        <title>Flavihumibacter sp. nov., isolated from sediment of a river.</title>
        <authorList>
            <person name="Liu H."/>
        </authorList>
    </citation>
    <scope>NUCLEOTIDE SEQUENCE [LARGE SCALE GENOMIC DNA]</scope>
    <source>
        <strain evidence="6 7">RY-1</strain>
    </source>
</reference>
<proteinExistence type="predicted"/>
<evidence type="ECO:0000256" key="1">
    <source>
        <dbReference type="ARBA" id="ARBA00022729"/>
    </source>
</evidence>
<dbReference type="Pfam" id="PF10531">
    <property type="entry name" value="SLBB"/>
    <property type="match status" value="1"/>
</dbReference>
<dbReference type="EMBL" id="JAKEVY010000004">
    <property type="protein sequence ID" value="MCF1716417.1"/>
    <property type="molecule type" value="Genomic_DNA"/>
</dbReference>